<organism evidence="1">
    <name type="scientific">Siphoviridae sp. ct7OC5</name>
    <dbReference type="NCBI Taxonomy" id="2825350"/>
    <lineage>
        <taxon>Viruses</taxon>
        <taxon>Duplodnaviria</taxon>
        <taxon>Heunggongvirae</taxon>
        <taxon>Uroviricota</taxon>
        <taxon>Caudoviricetes</taxon>
    </lineage>
</organism>
<name>A0A8S5TST9_9CAUD</name>
<proteinExistence type="predicted"/>
<evidence type="ECO:0000313" key="1">
    <source>
        <dbReference type="EMBL" id="DAF85259.1"/>
    </source>
</evidence>
<sequence>MYKKEVKKKGIRRHLVYINHKYKPSSVRAFFISHFYEKNTV</sequence>
<dbReference type="EMBL" id="BK015921">
    <property type="protein sequence ID" value="DAF85259.1"/>
    <property type="molecule type" value="Genomic_DNA"/>
</dbReference>
<protein>
    <submittedName>
        <fullName evidence="1">Uncharacterized protein</fullName>
    </submittedName>
</protein>
<reference evidence="1" key="1">
    <citation type="journal article" date="2021" name="Proc. Natl. Acad. Sci. U.S.A.">
        <title>A Catalog of Tens of Thousands of Viruses from Human Metagenomes Reveals Hidden Associations with Chronic Diseases.</title>
        <authorList>
            <person name="Tisza M.J."/>
            <person name="Buck C.B."/>
        </authorList>
    </citation>
    <scope>NUCLEOTIDE SEQUENCE</scope>
    <source>
        <strain evidence="1">Ct7OC5</strain>
    </source>
</reference>
<accession>A0A8S5TST9</accession>